<keyword evidence="6 10" id="KW-0472">Membrane</keyword>
<feature type="transmembrane region" description="Helical" evidence="10">
    <location>
        <begin position="180"/>
        <end position="201"/>
    </location>
</feature>
<keyword evidence="8 10" id="KW-0325">Glycoprotein</keyword>
<feature type="transmembrane region" description="Helical" evidence="10">
    <location>
        <begin position="109"/>
        <end position="130"/>
    </location>
</feature>
<evidence type="ECO:0000256" key="9">
    <source>
        <dbReference type="ARBA" id="ARBA00023224"/>
    </source>
</evidence>
<accession>A0AAV4CAV8</accession>
<evidence type="ECO:0000259" key="12">
    <source>
        <dbReference type="PROSITE" id="PS50262"/>
    </source>
</evidence>
<dbReference type="PANTHER" id="PTHR24241:SF161">
    <property type="entry name" value="G-PROTEIN COUPLED RECEPTORS FAMILY 1 PROFILE DOMAIN-CONTAINING PROTEIN"/>
    <property type="match status" value="1"/>
</dbReference>
<keyword evidence="7 10" id="KW-0675">Receptor</keyword>
<comment type="subcellular location">
    <subcellularLocation>
        <location evidence="1 10">Cell membrane</location>
        <topology evidence="1 10">Multi-pass membrane protein</topology>
    </subcellularLocation>
</comment>
<evidence type="ECO:0000256" key="8">
    <source>
        <dbReference type="ARBA" id="ARBA00023180"/>
    </source>
</evidence>
<dbReference type="GO" id="GO:0005886">
    <property type="term" value="C:plasma membrane"/>
    <property type="evidence" value="ECO:0007669"/>
    <property type="project" value="UniProtKB-SubCell"/>
</dbReference>
<dbReference type="GO" id="GO:0042277">
    <property type="term" value="F:peptide binding"/>
    <property type="evidence" value="ECO:0007669"/>
    <property type="project" value="TreeGrafter"/>
</dbReference>
<dbReference type="PRINTS" id="PR00237">
    <property type="entry name" value="GPCRRHODOPSN"/>
</dbReference>
<proteinExistence type="inferred from homology"/>
<protein>
    <submittedName>
        <fullName evidence="13">Conopressin receptor</fullName>
    </submittedName>
</protein>
<dbReference type="InterPro" id="IPR001817">
    <property type="entry name" value="Vasoprsn_rcpt"/>
</dbReference>
<comment type="similarity">
    <text evidence="10">Belongs to the G-protein coupled receptor 1 family. Vasopressin/oxytocin receptor subfamily.</text>
</comment>
<keyword evidence="2" id="KW-1003">Cell membrane</keyword>
<evidence type="ECO:0000256" key="11">
    <source>
        <dbReference type="SAM" id="MobiDB-lite"/>
    </source>
</evidence>
<feature type="transmembrane region" description="Helical" evidence="10">
    <location>
        <begin position="277"/>
        <end position="299"/>
    </location>
</feature>
<dbReference type="GO" id="GO:0005000">
    <property type="term" value="F:vasopressin receptor activity"/>
    <property type="evidence" value="ECO:0007669"/>
    <property type="project" value="InterPro"/>
</dbReference>
<evidence type="ECO:0000313" key="13">
    <source>
        <dbReference type="EMBL" id="GFO27839.1"/>
    </source>
</evidence>
<name>A0AAV4CAV8_9GAST</name>
<comment type="caution">
    <text evidence="13">The sequence shown here is derived from an EMBL/GenBank/DDBJ whole genome shotgun (WGS) entry which is preliminary data.</text>
</comment>
<feature type="compositionally biased region" description="Polar residues" evidence="11">
    <location>
        <begin position="343"/>
        <end position="366"/>
    </location>
</feature>
<keyword evidence="4 10" id="KW-1133">Transmembrane helix</keyword>
<dbReference type="PRINTS" id="PR00896">
    <property type="entry name" value="VASOPRESSINR"/>
</dbReference>
<evidence type="ECO:0000256" key="7">
    <source>
        <dbReference type="ARBA" id="ARBA00023170"/>
    </source>
</evidence>
<dbReference type="InterPro" id="IPR017452">
    <property type="entry name" value="GPCR_Rhodpsn_7TM"/>
</dbReference>
<keyword evidence="3 10" id="KW-0812">Transmembrane</keyword>
<feature type="region of interest" description="Disordered" evidence="11">
    <location>
        <begin position="340"/>
        <end position="366"/>
    </location>
</feature>
<feature type="transmembrane region" description="Helical" evidence="10">
    <location>
        <begin position="142"/>
        <end position="160"/>
    </location>
</feature>
<dbReference type="AlphaFoldDB" id="A0AAV4CAV8"/>
<feature type="domain" description="G-protein coupled receptors family 1 profile" evidence="12">
    <location>
        <begin position="122"/>
        <end position="456"/>
    </location>
</feature>
<evidence type="ECO:0000256" key="1">
    <source>
        <dbReference type="ARBA" id="ARBA00004651"/>
    </source>
</evidence>
<dbReference type="Proteomes" id="UP000735302">
    <property type="component" value="Unassembled WGS sequence"/>
</dbReference>
<organism evidence="13 14">
    <name type="scientific">Plakobranchus ocellatus</name>
    <dbReference type="NCBI Taxonomy" id="259542"/>
    <lineage>
        <taxon>Eukaryota</taxon>
        <taxon>Metazoa</taxon>
        <taxon>Spiralia</taxon>
        <taxon>Lophotrochozoa</taxon>
        <taxon>Mollusca</taxon>
        <taxon>Gastropoda</taxon>
        <taxon>Heterobranchia</taxon>
        <taxon>Euthyneura</taxon>
        <taxon>Panpulmonata</taxon>
        <taxon>Sacoglossa</taxon>
        <taxon>Placobranchoidea</taxon>
        <taxon>Plakobranchidae</taxon>
        <taxon>Plakobranchus</taxon>
    </lineage>
</organism>
<evidence type="ECO:0000256" key="2">
    <source>
        <dbReference type="ARBA" id="ARBA00022475"/>
    </source>
</evidence>
<evidence type="ECO:0000256" key="10">
    <source>
        <dbReference type="RuleBase" id="RU046427"/>
    </source>
</evidence>
<dbReference type="InterPro" id="IPR000276">
    <property type="entry name" value="GPCR_Rhodpsn"/>
</dbReference>
<dbReference type="PANTHER" id="PTHR24241">
    <property type="entry name" value="NEUROPEPTIDE RECEPTOR-RELATED G-PROTEIN COUPLED RECEPTOR"/>
    <property type="match status" value="1"/>
</dbReference>
<sequence>MVLKLNLTAQKAFILLPPTPADRKVLPRPDFPEASETGIVDIVVPKASEALTLHWTPPAMSSSYAETLENARKNLSMAYDTNSSSAAFENVSQTPVAMGIDESLRKAEIGVLAAILYLALFGNGIVLLVLRLRRQKLTRMQWFIAHLAIADIFVAFFNVLPQLMWDILRTFHGNDVLCKGVAYFQLVAMYATSWVLVMAAVDRYVSICHPLTSQTLTPKRVHLMITLAWTLSLVFSLPQLFIFSYVDPYGEGYTCHSQFVEGWGMQAYVTWVFVSDYAVPFLIIAFCYGRICHVVWISVGAKKNKIVYRSVRNGVPEVENKHFRFRISFHTNRGTALLAREPPSNSRKNTTCSISGSTGQLVTPTVSDSKKPRAYQRGVSRSKLKTIKLTLTVVLCYLLCWAPFFFVQMVPCTVTKATLTGGPGGIIMLFINTSDVSFLIVNSCADFILIVNPAMYWVALEGTPRDFLCGCDQLVCPD</sequence>
<dbReference type="PROSITE" id="PS50262">
    <property type="entry name" value="G_PROTEIN_RECEP_F1_2"/>
    <property type="match status" value="1"/>
</dbReference>
<dbReference type="GO" id="GO:0032870">
    <property type="term" value="P:cellular response to hormone stimulus"/>
    <property type="evidence" value="ECO:0007669"/>
    <property type="project" value="TreeGrafter"/>
</dbReference>
<reference evidence="13 14" key="1">
    <citation type="journal article" date="2021" name="Elife">
        <title>Chloroplast acquisition without the gene transfer in kleptoplastic sea slugs, Plakobranchus ocellatus.</title>
        <authorList>
            <person name="Maeda T."/>
            <person name="Takahashi S."/>
            <person name="Yoshida T."/>
            <person name="Shimamura S."/>
            <person name="Takaki Y."/>
            <person name="Nagai Y."/>
            <person name="Toyoda A."/>
            <person name="Suzuki Y."/>
            <person name="Arimoto A."/>
            <person name="Ishii H."/>
            <person name="Satoh N."/>
            <person name="Nishiyama T."/>
            <person name="Hasebe M."/>
            <person name="Maruyama T."/>
            <person name="Minagawa J."/>
            <person name="Obokata J."/>
            <person name="Shigenobu S."/>
        </authorList>
    </citation>
    <scope>NUCLEOTIDE SEQUENCE [LARGE SCALE GENOMIC DNA]</scope>
</reference>
<keyword evidence="9 10" id="KW-0807">Transducer</keyword>
<evidence type="ECO:0000256" key="6">
    <source>
        <dbReference type="ARBA" id="ARBA00023136"/>
    </source>
</evidence>
<evidence type="ECO:0000256" key="3">
    <source>
        <dbReference type="ARBA" id="ARBA00022692"/>
    </source>
</evidence>
<dbReference type="EMBL" id="BLXT01005966">
    <property type="protein sequence ID" value="GFO27839.1"/>
    <property type="molecule type" value="Genomic_DNA"/>
</dbReference>
<dbReference type="CDD" id="cd15196">
    <property type="entry name" value="7tmA_Vasopressin_Oxytocin"/>
    <property type="match status" value="1"/>
</dbReference>
<dbReference type="Pfam" id="PF00001">
    <property type="entry name" value="7tm_1"/>
    <property type="match status" value="1"/>
</dbReference>
<feature type="transmembrane region" description="Helical" evidence="10">
    <location>
        <begin position="386"/>
        <end position="406"/>
    </location>
</feature>
<feature type="transmembrane region" description="Helical" evidence="10">
    <location>
        <begin position="221"/>
        <end position="243"/>
    </location>
</feature>
<gene>
    <name evidence="13" type="ORF">PoB_005434400</name>
</gene>
<dbReference type="Gene3D" id="1.20.1070.10">
    <property type="entry name" value="Rhodopsin 7-helix transmembrane proteins"/>
    <property type="match status" value="1"/>
</dbReference>
<feature type="transmembrane region" description="Helical" evidence="10">
    <location>
        <begin position="426"/>
        <end position="451"/>
    </location>
</feature>
<evidence type="ECO:0000256" key="4">
    <source>
        <dbReference type="ARBA" id="ARBA00022989"/>
    </source>
</evidence>
<dbReference type="SUPFAM" id="SSF81321">
    <property type="entry name" value="Family A G protein-coupled receptor-like"/>
    <property type="match status" value="1"/>
</dbReference>
<keyword evidence="14" id="KW-1185">Reference proteome</keyword>
<evidence type="ECO:0000313" key="14">
    <source>
        <dbReference type="Proteomes" id="UP000735302"/>
    </source>
</evidence>
<evidence type="ECO:0000256" key="5">
    <source>
        <dbReference type="ARBA" id="ARBA00023040"/>
    </source>
</evidence>
<keyword evidence="5 10" id="KW-0297">G-protein coupled receptor</keyword>